<dbReference type="AlphaFoldDB" id="A0A915IR13"/>
<evidence type="ECO:0000313" key="2">
    <source>
        <dbReference type="Proteomes" id="UP000887565"/>
    </source>
</evidence>
<feature type="compositionally biased region" description="Basic residues" evidence="1">
    <location>
        <begin position="281"/>
        <end position="290"/>
    </location>
</feature>
<feature type="region of interest" description="Disordered" evidence="1">
    <location>
        <begin position="203"/>
        <end position="290"/>
    </location>
</feature>
<dbReference type="Proteomes" id="UP000887565">
    <property type="component" value="Unplaced"/>
</dbReference>
<dbReference type="WBParaSite" id="nRc.2.0.1.t16638-RA">
    <property type="protein sequence ID" value="nRc.2.0.1.t16638-RA"/>
    <property type="gene ID" value="nRc.2.0.1.g16638"/>
</dbReference>
<evidence type="ECO:0000313" key="3">
    <source>
        <dbReference type="WBParaSite" id="nRc.2.0.1.t16638-RA"/>
    </source>
</evidence>
<feature type="region of interest" description="Disordered" evidence="1">
    <location>
        <begin position="50"/>
        <end position="75"/>
    </location>
</feature>
<proteinExistence type="predicted"/>
<name>A0A915IR13_ROMCU</name>
<accession>A0A915IR13</accession>
<protein>
    <submittedName>
        <fullName evidence="3">Uncharacterized protein</fullName>
    </submittedName>
</protein>
<sequence>MPEMMARPALGPVNAALSAGGPTAKPPQVPSSNVLQPLLGSAGKPLANALNSVGNAAQPGPSNPLGQSLNGPSNAKNWAKQLENDVWPNKTAVNLYAYYLEAFHEAKAFYNRHMPSYEEEKKAFLHFVKKTHDSIEKDMEEKLGLKGVGDTGNIAKVIPPKTDISIGQAAVDNIMKRPQISATLGQPQPMNPQIQNVKVTSTQKSFGQGPAGQSIPKKPHLPKNKIVGGKDSSRGSLGSSSTTSSKMTMSGEGGSKSTTSSSKQTGDQSSRANVVGGATPAHKRRAPLSM</sequence>
<reference evidence="3" key="1">
    <citation type="submission" date="2022-11" db="UniProtKB">
        <authorList>
            <consortium name="WormBaseParasite"/>
        </authorList>
    </citation>
    <scope>IDENTIFICATION</scope>
</reference>
<evidence type="ECO:0000256" key="1">
    <source>
        <dbReference type="SAM" id="MobiDB-lite"/>
    </source>
</evidence>
<feature type="compositionally biased region" description="Polar residues" evidence="1">
    <location>
        <begin position="64"/>
        <end position="75"/>
    </location>
</feature>
<feature type="compositionally biased region" description="Low complexity" evidence="1">
    <location>
        <begin position="234"/>
        <end position="271"/>
    </location>
</feature>
<keyword evidence="2" id="KW-1185">Reference proteome</keyword>
<organism evidence="2 3">
    <name type="scientific">Romanomermis culicivorax</name>
    <name type="common">Nematode worm</name>
    <dbReference type="NCBI Taxonomy" id="13658"/>
    <lineage>
        <taxon>Eukaryota</taxon>
        <taxon>Metazoa</taxon>
        <taxon>Ecdysozoa</taxon>
        <taxon>Nematoda</taxon>
        <taxon>Enoplea</taxon>
        <taxon>Dorylaimia</taxon>
        <taxon>Mermithida</taxon>
        <taxon>Mermithoidea</taxon>
        <taxon>Mermithidae</taxon>
        <taxon>Romanomermis</taxon>
    </lineage>
</organism>